<evidence type="ECO:0000256" key="2">
    <source>
        <dbReference type="SAM" id="Phobius"/>
    </source>
</evidence>
<sequence>MSFFSPVNQARWARFRHNRRGYWSLWLFFNSLSLQPGAPSCWPTIARCWCSTGAAVRPGVKKTTPSKPSAARSPPPPTIRIPGCSSSWRLTAGRYGRQCASARRQLILPARFPFHRRPRPATGLGTDANGGDVLARILYGTRISVLFGLLLTLFSSVLGVLAGAIQGYYGGKIDCGDSALSKSGPACQRCS</sequence>
<name>A0A2X3GUX7_KLEPN</name>
<dbReference type="PANTHER" id="PTHR30325:SF0">
    <property type="entry name" value="INNER MEMBRANE ABC TRANSPORTER PERMEASE PROTEIN YEJE"/>
    <property type="match status" value="1"/>
</dbReference>
<keyword evidence="2" id="KW-1133">Transmembrane helix</keyword>
<gene>
    <name evidence="3" type="primary">yejE_1</name>
    <name evidence="3" type="ORF">NCTC9128_06262</name>
</gene>
<evidence type="ECO:0000313" key="4">
    <source>
        <dbReference type="Proteomes" id="UP000251088"/>
    </source>
</evidence>
<feature type="region of interest" description="Disordered" evidence="1">
    <location>
        <begin position="58"/>
        <end position="77"/>
    </location>
</feature>
<dbReference type="Proteomes" id="UP000251088">
    <property type="component" value="Unassembled WGS sequence"/>
</dbReference>
<dbReference type="AlphaFoldDB" id="A0A2X3GUX7"/>
<feature type="compositionally biased region" description="Low complexity" evidence="1">
    <location>
        <begin position="63"/>
        <end position="72"/>
    </location>
</feature>
<reference evidence="3 4" key="1">
    <citation type="submission" date="2018-06" db="EMBL/GenBank/DDBJ databases">
        <authorList>
            <consortium name="Pathogen Informatics"/>
            <person name="Doyle S."/>
        </authorList>
    </citation>
    <scope>NUCLEOTIDE SEQUENCE [LARGE SCALE GENOMIC DNA]</scope>
    <source>
        <strain evidence="3 4">NCTC9128</strain>
    </source>
</reference>
<dbReference type="EMBL" id="UAWN01000015">
    <property type="protein sequence ID" value="SQC40269.1"/>
    <property type="molecule type" value="Genomic_DNA"/>
</dbReference>
<keyword evidence="2" id="KW-0472">Membrane</keyword>
<evidence type="ECO:0000256" key="1">
    <source>
        <dbReference type="SAM" id="MobiDB-lite"/>
    </source>
</evidence>
<dbReference type="PANTHER" id="PTHR30325">
    <property type="entry name" value="MEMBRANE COMPONENT OF ABC TRANSPORTER"/>
    <property type="match status" value="1"/>
</dbReference>
<proteinExistence type="predicted"/>
<protein>
    <submittedName>
        <fullName evidence="3">Oligopeptide transport system permease OppC</fullName>
    </submittedName>
</protein>
<feature type="transmembrane region" description="Helical" evidence="2">
    <location>
        <begin position="145"/>
        <end position="169"/>
    </location>
</feature>
<evidence type="ECO:0000313" key="3">
    <source>
        <dbReference type="EMBL" id="SQC40269.1"/>
    </source>
</evidence>
<organism evidence="3 4">
    <name type="scientific">Klebsiella pneumoniae</name>
    <dbReference type="NCBI Taxonomy" id="573"/>
    <lineage>
        <taxon>Bacteria</taxon>
        <taxon>Pseudomonadati</taxon>
        <taxon>Pseudomonadota</taxon>
        <taxon>Gammaproteobacteria</taxon>
        <taxon>Enterobacterales</taxon>
        <taxon>Enterobacteriaceae</taxon>
        <taxon>Klebsiella/Raoultella group</taxon>
        <taxon>Klebsiella</taxon>
        <taxon>Klebsiella pneumoniae complex</taxon>
    </lineage>
</organism>
<keyword evidence="2" id="KW-0812">Transmembrane</keyword>
<dbReference type="GO" id="GO:0042884">
    <property type="term" value="P:microcin transport"/>
    <property type="evidence" value="ECO:0007669"/>
    <property type="project" value="TreeGrafter"/>
</dbReference>
<accession>A0A2X3GUX7</accession>